<comment type="cofactor">
    <cofactor evidence="17">
        <name>Mg(2+)</name>
        <dbReference type="ChEBI" id="CHEBI:18420"/>
    </cofactor>
    <cofactor evidence="17">
        <name>Mn(2+)</name>
        <dbReference type="ChEBI" id="CHEBI:29035"/>
    </cofactor>
    <text evidence="17">Binds 2 divalent metal cations. Magnesium or manganese.</text>
</comment>
<evidence type="ECO:0000256" key="2">
    <source>
        <dbReference type="ARBA" id="ARBA00012417"/>
    </source>
</evidence>
<name>A0A662ZE39_9GAMM</name>
<dbReference type="InterPro" id="IPR006309">
    <property type="entry name" value="DnaQ_proteo"/>
</dbReference>
<feature type="binding site" evidence="16">
    <location>
        <position position="69"/>
    </location>
    <ligand>
        <name>substrate</name>
    </ligand>
</feature>
<comment type="function">
    <text evidence="18">DNA polymerase III is a complex, multichain enzyme responsible for most of the replicative synthesis in bacteria. The epsilon subunit contain the editing function and is a proofreading 3'-5' exonuclease.</text>
</comment>
<feature type="binding site" evidence="16">
    <location>
        <position position="169"/>
    </location>
    <ligand>
        <name>substrate</name>
    </ligand>
</feature>
<gene>
    <name evidence="18" type="primary">dnaQ</name>
    <name evidence="20" type="ORF">SAMN02910344_00151</name>
</gene>
<keyword evidence="6 18" id="KW-0235">DNA replication</keyword>
<evidence type="ECO:0000256" key="1">
    <source>
        <dbReference type="ARBA" id="ARBA00001936"/>
    </source>
</evidence>
<dbReference type="GO" id="GO:0005829">
    <property type="term" value="C:cytosol"/>
    <property type="evidence" value="ECO:0007669"/>
    <property type="project" value="TreeGrafter"/>
</dbReference>
<comment type="catalytic activity">
    <reaction evidence="14 18">
        <text>DNA(n) + a 2'-deoxyribonucleoside 5'-triphosphate = DNA(n+1) + diphosphate</text>
        <dbReference type="Rhea" id="RHEA:22508"/>
        <dbReference type="Rhea" id="RHEA-COMP:17339"/>
        <dbReference type="Rhea" id="RHEA-COMP:17340"/>
        <dbReference type="ChEBI" id="CHEBI:33019"/>
        <dbReference type="ChEBI" id="CHEBI:61560"/>
        <dbReference type="ChEBI" id="CHEBI:173112"/>
        <dbReference type="EC" id="2.7.7.7"/>
    </reaction>
</comment>
<dbReference type="EMBL" id="FOXF01000002">
    <property type="protein sequence ID" value="SFP00635.1"/>
    <property type="molecule type" value="Genomic_DNA"/>
</dbReference>
<dbReference type="InterPro" id="IPR012337">
    <property type="entry name" value="RNaseH-like_sf"/>
</dbReference>
<evidence type="ECO:0000256" key="11">
    <source>
        <dbReference type="ARBA" id="ARBA00022842"/>
    </source>
</evidence>
<feature type="binding site" evidence="16">
    <location>
        <position position="64"/>
    </location>
    <ligand>
        <name>substrate</name>
    </ligand>
</feature>
<evidence type="ECO:0000256" key="10">
    <source>
        <dbReference type="ARBA" id="ARBA00022839"/>
    </source>
</evidence>
<evidence type="ECO:0000256" key="15">
    <source>
        <dbReference type="PIRSR" id="PIRSR606309-1"/>
    </source>
</evidence>
<proteinExistence type="predicted"/>
<organism evidence="20 21">
    <name type="scientific">Ruminobacter amylophilus</name>
    <dbReference type="NCBI Taxonomy" id="867"/>
    <lineage>
        <taxon>Bacteria</taxon>
        <taxon>Pseudomonadati</taxon>
        <taxon>Pseudomonadota</taxon>
        <taxon>Gammaproteobacteria</taxon>
        <taxon>Aeromonadales</taxon>
        <taxon>Succinivibrionaceae</taxon>
        <taxon>Ruminobacter</taxon>
    </lineage>
</organism>
<dbReference type="GO" id="GO:0008408">
    <property type="term" value="F:3'-5' exonuclease activity"/>
    <property type="evidence" value="ECO:0007669"/>
    <property type="project" value="TreeGrafter"/>
</dbReference>
<keyword evidence="9 18" id="KW-0378">Hydrolase</keyword>
<dbReference type="Proteomes" id="UP000243745">
    <property type="component" value="Unassembled WGS sequence"/>
</dbReference>
<dbReference type="GO" id="GO:0046872">
    <property type="term" value="F:metal ion binding"/>
    <property type="evidence" value="ECO:0007669"/>
    <property type="project" value="UniProtKB-KW"/>
</dbReference>
<feature type="binding site" evidence="17">
    <location>
        <position position="16"/>
    </location>
    <ligand>
        <name>a divalent metal cation</name>
        <dbReference type="ChEBI" id="CHEBI:60240"/>
        <label>1</label>
        <note>catalytic</note>
    </ligand>
</feature>
<dbReference type="EC" id="2.7.7.7" evidence="2 18"/>
<keyword evidence="12 18" id="KW-0239">DNA-directed DNA polymerase</keyword>
<feature type="active site" description="Proton acceptor" evidence="15">
    <location>
        <position position="164"/>
    </location>
</feature>
<accession>A0A662ZE39</accession>
<evidence type="ECO:0000256" key="5">
    <source>
        <dbReference type="ARBA" id="ARBA00022695"/>
    </source>
</evidence>
<evidence type="ECO:0000256" key="4">
    <source>
        <dbReference type="ARBA" id="ARBA00022679"/>
    </source>
</evidence>
<evidence type="ECO:0000256" key="9">
    <source>
        <dbReference type="ARBA" id="ARBA00022801"/>
    </source>
</evidence>
<keyword evidence="5 18" id="KW-0548">Nucleotidyltransferase</keyword>
<evidence type="ECO:0000256" key="3">
    <source>
        <dbReference type="ARBA" id="ARBA00020352"/>
    </source>
</evidence>
<evidence type="ECO:0000256" key="16">
    <source>
        <dbReference type="PIRSR" id="PIRSR606309-2"/>
    </source>
</evidence>
<dbReference type="SUPFAM" id="SSF53098">
    <property type="entry name" value="Ribonuclease H-like"/>
    <property type="match status" value="1"/>
</dbReference>
<dbReference type="InterPro" id="IPR013520">
    <property type="entry name" value="Ribonucl_H"/>
</dbReference>
<dbReference type="OrthoDB" id="9804290at2"/>
<dbReference type="GO" id="GO:0003677">
    <property type="term" value="F:DNA binding"/>
    <property type="evidence" value="ECO:0007669"/>
    <property type="project" value="InterPro"/>
</dbReference>
<evidence type="ECO:0000256" key="17">
    <source>
        <dbReference type="PIRSR" id="PIRSR606309-3"/>
    </source>
</evidence>
<reference evidence="20 21" key="1">
    <citation type="submission" date="2016-10" db="EMBL/GenBank/DDBJ databases">
        <authorList>
            <person name="Varghese N."/>
            <person name="Submissions S."/>
        </authorList>
    </citation>
    <scope>NUCLEOTIDE SEQUENCE [LARGE SCALE GENOMIC DNA]</scope>
    <source>
        <strain evidence="20 21">DSM 1361</strain>
    </source>
</reference>
<evidence type="ECO:0000256" key="12">
    <source>
        <dbReference type="ARBA" id="ARBA00022932"/>
    </source>
</evidence>
<evidence type="ECO:0000256" key="18">
    <source>
        <dbReference type="RuleBase" id="RU364087"/>
    </source>
</evidence>
<keyword evidence="11 17" id="KW-0460">Magnesium</keyword>
<keyword evidence="7 18" id="KW-0540">Nuclease</keyword>
<dbReference type="NCBIfam" id="TIGR01406">
    <property type="entry name" value="dnaQ_proteo"/>
    <property type="match status" value="1"/>
</dbReference>
<dbReference type="PANTHER" id="PTHR30231:SF41">
    <property type="entry name" value="DNA POLYMERASE III SUBUNIT EPSILON"/>
    <property type="match status" value="1"/>
</dbReference>
<comment type="cofactor">
    <cofactor evidence="1 18">
        <name>Mn(2+)</name>
        <dbReference type="ChEBI" id="CHEBI:29035"/>
    </cofactor>
</comment>
<evidence type="ECO:0000256" key="6">
    <source>
        <dbReference type="ARBA" id="ARBA00022705"/>
    </source>
</evidence>
<dbReference type="Pfam" id="PF00929">
    <property type="entry name" value="RNase_T"/>
    <property type="match status" value="1"/>
</dbReference>
<dbReference type="GO" id="GO:0045004">
    <property type="term" value="P:DNA replication proofreading"/>
    <property type="evidence" value="ECO:0007669"/>
    <property type="project" value="TreeGrafter"/>
</dbReference>
<feature type="domain" description="Exonuclease" evidence="19">
    <location>
        <begin position="11"/>
        <end position="186"/>
    </location>
</feature>
<evidence type="ECO:0000256" key="14">
    <source>
        <dbReference type="ARBA" id="ARBA00049244"/>
    </source>
</evidence>
<dbReference type="GO" id="GO:0003887">
    <property type="term" value="F:DNA-directed DNA polymerase activity"/>
    <property type="evidence" value="ECO:0007669"/>
    <property type="project" value="UniProtKB-KW"/>
</dbReference>
<evidence type="ECO:0000313" key="21">
    <source>
        <dbReference type="Proteomes" id="UP000243745"/>
    </source>
</evidence>
<protein>
    <recommendedName>
        <fullName evidence="3 18">DNA polymerase III subunit epsilon</fullName>
        <ecNumber evidence="2 18">2.7.7.7</ecNumber>
    </recommendedName>
</protein>
<comment type="subunit">
    <text evidence="18">DNA polymerase III contains a core (composed of alpha, epsilon and theta chains) that associates with a tau subunit. This core dimerizes to form the POLIII' complex. PolIII' associates with the gamma complex (composed of gamma, delta, delta', psi and chi chains) and with the beta chain to form the complete DNA polymerase III complex.</text>
</comment>
<dbReference type="SMART" id="SM00479">
    <property type="entry name" value="EXOIII"/>
    <property type="match status" value="1"/>
</dbReference>
<dbReference type="NCBIfam" id="TIGR00573">
    <property type="entry name" value="dnaq"/>
    <property type="match status" value="1"/>
</dbReference>
<dbReference type="CDD" id="cd06131">
    <property type="entry name" value="DNA_pol_III_epsilon_Ecoli_like"/>
    <property type="match status" value="1"/>
</dbReference>
<dbReference type="AlphaFoldDB" id="A0A662ZE39"/>
<evidence type="ECO:0000256" key="13">
    <source>
        <dbReference type="ARBA" id="ARBA00023211"/>
    </source>
</evidence>
<dbReference type="PANTHER" id="PTHR30231">
    <property type="entry name" value="DNA POLYMERASE III SUBUNIT EPSILON"/>
    <property type="match status" value="1"/>
</dbReference>
<dbReference type="InterPro" id="IPR006054">
    <property type="entry name" value="DnaQ"/>
</dbReference>
<evidence type="ECO:0000256" key="7">
    <source>
        <dbReference type="ARBA" id="ARBA00022722"/>
    </source>
</evidence>
<dbReference type="NCBIfam" id="NF004316">
    <property type="entry name" value="PRK05711.1"/>
    <property type="match status" value="1"/>
</dbReference>
<dbReference type="InterPro" id="IPR036397">
    <property type="entry name" value="RNaseH_sf"/>
</dbReference>
<feature type="binding site" evidence="17">
    <location>
        <position position="18"/>
    </location>
    <ligand>
        <name>a divalent metal cation</name>
        <dbReference type="ChEBI" id="CHEBI:60240"/>
        <label>1</label>
        <note>catalytic</note>
    </ligand>
</feature>
<feature type="binding site" evidence="16">
    <location>
        <position position="16"/>
    </location>
    <ligand>
        <name>substrate</name>
    </ligand>
</feature>
<keyword evidence="8 17" id="KW-0479">Metal-binding</keyword>
<keyword evidence="21" id="KW-1185">Reference proteome</keyword>
<dbReference type="RefSeq" id="WP_084155382.1">
    <property type="nucleotide sequence ID" value="NZ_FOXF01000002.1"/>
</dbReference>
<evidence type="ECO:0000313" key="20">
    <source>
        <dbReference type="EMBL" id="SFP00635.1"/>
    </source>
</evidence>
<keyword evidence="4 18" id="KW-0808">Transferase</keyword>
<dbReference type="FunFam" id="3.30.420.10:FF:000012">
    <property type="entry name" value="DNA polymerase III subunit epsilon"/>
    <property type="match status" value="1"/>
</dbReference>
<keyword evidence="10 18" id="KW-0269">Exonuclease</keyword>
<evidence type="ECO:0000256" key="8">
    <source>
        <dbReference type="ARBA" id="ARBA00022723"/>
    </source>
</evidence>
<feature type="binding site" evidence="16">
    <location>
        <position position="18"/>
    </location>
    <ligand>
        <name>substrate</name>
    </ligand>
</feature>
<dbReference type="Gene3D" id="3.30.420.10">
    <property type="entry name" value="Ribonuclease H-like superfamily/Ribonuclease H"/>
    <property type="match status" value="1"/>
</dbReference>
<keyword evidence="13 17" id="KW-0464">Manganese</keyword>
<sequence length="303" mass="34368">MAEVYTEKNQRKVVLDTETTGKCDDGTPGDHRIIEIGCVEMIGRKITGKKLQLYINPDRPVDEEAYKVHKISDEFLATQPRFHEVFQEFYDFIAGSELIIHNAKFDVGFIDNEFRLNNNNIKVENICTVTDTLDIARKKYPGQRISLDALCSKLNVDASARTSHGALLDAEILAEVFLAMTGGQGEFEFNSSKSQTSGSSQHVSRVAVLGDRKIPVIFPSVDEEGDDFIYQMKLKKIEVPAFKGKLSQADCMVALRTNFFGDAKYMQYQEAKSDIIIEELDKRSKLYDVYKRVQQAQVSRRKK</sequence>
<feature type="binding site" evidence="17">
    <location>
        <position position="169"/>
    </location>
    <ligand>
        <name>a divalent metal cation</name>
        <dbReference type="ChEBI" id="CHEBI:60240"/>
        <label>1</label>
        <note>catalytic</note>
    </ligand>
</feature>
<evidence type="ECO:0000259" key="19">
    <source>
        <dbReference type="SMART" id="SM00479"/>
    </source>
</evidence>